<keyword evidence="8" id="KW-0963">Cytoplasm</keyword>
<accession>F3ZW56</accession>
<evidence type="ECO:0000313" key="10">
    <source>
        <dbReference type="Proteomes" id="UP000008457"/>
    </source>
</evidence>
<dbReference type="RefSeq" id="WP_013780866.1">
    <property type="nucleotide sequence ID" value="NC_015520.1"/>
</dbReference>
<gene>
    <name evidence="8" type="primary">hemL</name>
    <name evidence="9" type="ordered locus">Mahau_1242</name>
</gene>
<evidence type="ECO:0000313" key="9">
    <source>
        <dbReference type="EMBL" id="AEE96436.1"/>
    </source>
</evidence>
<evidence type="ECO:0000256" key="1">
    <source>
        <dbReference type="ARBA" id="ARBA00001579"/>
    </source>
</evidence>
<evidence type="ECO:0000256" key="4">
    <source>
        <dbReference type="ARBA" id="ARBA00008981"/>
    </source>
</evidence>
<name>F3ZW56_MAHA5</name>
<evidence type="ECO:0000256" key="3">
    <source>
        <dbReference type="ARBA" id="ARBA00004819"/>
    </source>
</evidence>
<dbReference type="Gene3D" id="3.90.1150.10">
    <property type="entry name" value="Aspartate Aminotransferase, domain 1"/>
    <property type="match status" value="1"/>
</dbReference>
<dbReference type="HAMAP" id="MF_00375">
    <property type="entry name" value="HemL_aminotrans_3"/>
    <property type="match status" value="1"/>
</dbReference>
<reference evidence="9 10" key="2">
    <citation type="journal article" date="2011" name="Stand. Genomic Sci.">
        <title>Complete genome sequence of Mahella australiensis type strain (50-1 BON).</title>
        <authorList>
            <person name="Sikorski J."/>
            <person name="Teshima H."/>
            <person name="Nolan M."/>
            <person name="Lucas S."/>
            <person name="Hammon N."/>
            <person name="Deshpande S."/>
            <person name="Cheng J.F."/>
            <person name="Pitluck S."/>
            <person name="Liolios K."/>
            <person name="Pagani I."/>
            <person name="Ivanova N."/>
            <person name="Huntemann M."/>
            <person name="Mavromatis K."/>
            <person name="Ovchinikova G."/>
            <person name="Pati A."/>
            <person name="Tapia R."/>
            <person name="Han C."/>
            <person name="Goodwin L."/>
            <person name="Chen A."/>
            <person name="Palaniappan K."/>
            <person name="Land M."/>
            <person name="Hauser L."/>
            <person name="Ngatchou-Djao O.D."/>
            <person name="Rohde M."/>
            <person name="Pukall R."/>
            <person name="Spring S."/>
            <person name="Abt B."/>
            <person name="Goker M."/>
            <person name="Detter J.C."/>
            <person name="Woyke T."/>
            <person name="Bristow J."/>
            <person name="Markowitz V."/>
            <person name="Hugenholtz P."/>
            <person name="Eisen J.A."/>
            <person name="Kyrpides N.C."/>
            <person name="Klenk H.P."/>
            <person name="Lapidus A."/>
        </authorList>
    </citation>
    <scope>NUCLEOTIDE SEQUENCE [LARGE SCALE GENOMIC DNA]</scope>
    <source>
        <strain evidence="10">DSM 15567 / CIP 107919 / 50-1 BON</strain>
    </source>
</reference>
<dbReference type="PANTHER" id="PTHR43713">
    <property type="entry name" value="GLUTAMATE-1-SEMIALDEHYDE 2,1-AMINOMUTASE"/>
    <property type="match status" value="1"/>
</dbReference>
<dbReference type="CDD" id="cd00610">
    <property type="entry name" value="OAT_like"/>
    <property type="match status" value="1"/>
</dbReference>
<evidence type="ECO:0000256" key="7">
    <source>
        <dbReference type="ARBA" id="ARBA00023244"/>
    </source>
</evidence>
<comment type="similarity">
    <text evidence="4 8">Belongs to the class-III pyridoxal-phosphate-dependent aminotransferase family. HemL subfamily.</text>
</comment>
<dbReference type="GO" id="GO:0030170">
    <property type="term" value="F:pyridoxal phosphate binding"/>
    <property type="evidence" value="ECO:0007669"/>
    <property type="project" value="InterPro"/>
</dbReference>
<comment type="pathway">
    <text evidence="3 8">Porphyrin-containing compound metabolism; protoporphyrin-IX biosynthesis; 5-aminolevulinate from L-glutamyl-tRNA(Glu): step 2/2.</text>
</comment>
<dbReference type="eggNOG" id="COG0001">
    <property type="taxonomic scope" value="Bacteria"/>
</dbReference>
<dbReference type="STRING" id="697281.Mahau_1242"/>
<proteinExistence type="inferred from homology"/>
<dbReference type="KEGG" id="mas:Mahau_1242"/>
<dbReference type="InterPro" id="IPR049704">
    <property type="entry name" value="Aminotrans_3_PPA_site"/>
</dbReference>
<dbReference type="GO" id="GO:0042286">
    <property type="term" value="F:glutamate-1-semialdehyde 2,1-aminomutase activity"/>
    <property type="evidence" value="ECO:0007669"/>
    <property type="project" value="UniProtKB-UniRule"/>
</dbReference>
<comment type="subunit">
    <text evidence="8">Homodimer.</text>
</comment>
<organism evidence="9 10">
    <name type="scientific">Mahella australiensis (strain DSM 15567 / CIP 107919 / 50-1 BON)</name>
    <dbReference type="NCBI Taxonomy" id="697281"/>
    <lineage>
        <taxon>Bacteria</taxon>
        <taxon>Bacillati</taxon>
        <taxon>Bacillota</taxon>
        <taxon>Clostridia</taxon>
        <taxon>Thermoanaerobacterales</taxon>
        <taxon>Thermoanaerobacterales Family IV. Incertae Sedis</taxon>
        <taxon>Mahella</taxon>
    </lineage>
</organism>
<dbReference type="EMBL" id="CP002360">
    <property type="protein sequence ID" value="AEE96436.1"/>
    <property type="molecule type" value="Genomic_DNA"/>
</dbReference>
<feature type="modified residue" description="N6-(pyridoxal phosphate)lysine" evidence="8">
    <location>
        <position position="267"/>
    </location>
</feature>
<dbReference type="PROSITE" id="PS00600">
    <property type="entry name" value="AA_TRANSFER_CLASS_3"/>
    <property type="match status" value="1"/>
</dbReference>
<dbReference type="FunFam" id="3.40.640.10:FF:000021">
    <property type="entry name" value="Glutamate-1-semialdehyde 2,1-aminomutase"/>
    <property type="match status" value="1"/>
</dbReference>
<dbReference type="EC" id="5.4.3.8" evidence="8"/>
<dbReference type="InterPro" id="IPR015421">
    <property type="entry name" value="PyrdxlP-dep_Trfase_major"/>
</dbReference>
<evidence type="ECO:0000256" key="8">
    <source>
        <dbReference type="HAMAP-Rule" id="MF_00375"/>
    </source>
</evidence>
<keyword evidence="5 8" id="KW-0663">Pyridoxal phosphate</keyword>
<sequence length="430" mass="46994">MNYDKSKALFQKAKQLMPGGVNSPVRAFRSIGMDPPFICRGNGARIYDEDGHEYIDYVCSWGPLILGHAYPAVVESIQQQAALGTSFGAVTRLEVDMTEMITQAVPSVEMIRMVNSGTEATMSAIRLARGYTGRDKVIKFVGCYHGHADALLIKAGSGAMTFGVPDSEGVSPAITSDTIVTAYNDAEALDHVFEQWGRDIAAVIFEPVAGNMGTVPPQMDFLREIEYLCGKYGSLMICDEVMTGFRVHYGGAQRLYGIKPDITTFGKIIGGGLPVGAYGGKKEIMRYVAPDGPVYQAGTLSGNPLAMAAGLTTLKILRDNPVIYQELERRSGLLESGIKRCVRLAGIPICVNRVGSMICLFFTDIDVKDYDTALTSNTRRYADYFKHMLEKGIYLPPSQFETFFVSAAHSDEDIQYTIEAISKAFNHLAD</sequence>
<dbReference type="InterPro" id="IPR015422">
    <property type="entry name" value="PyrdxlP-dep_Trfase_small"/>
</dbReference>
<comment type="subcellular location">
    <subcellularLocation>
        <location evidence="8">Cytoplasm</location>
    </subcellularLocation>
</comment>
<dbReference type="Pfam" id="PF00202">
    <property type="entry name" value="Aminotran_3"/>
    <property type="match status" value="1"/>
</dbReference>
<dbReference type="GO" id="GO:0008483">
    <property type="term" value="F:transaminase activity"/>
    <property type="evidence" value="ECO:0007669"/>
    <property type="project" value="InterPro"/>
</dbReference>
<dbReference type="AlphaFoldDB" id="F3ZW56"/>
<comment type="cofactor">
    <cofactor evidence="2 8">
        <name>pyridoxal 5'-phosphate</name>
        <dbReference type="ChEBI" id="CHEBI:597326"/>
    </cofactor>
</comment>
<dbReference type="GO" id="GO:0006782">
    <property type="term" value="P:protoporphyrinogen IX biosynthetic process"/>
    <property type="evidence" value="ECO:0007669"/>
    <property type="project" value="UniProtKB-UniRule"/>
</dbReference>
<dbReference type="InterPro" id="IPR005814">
    <property type="entry name" value="Aminotrans_3"/>
</dbReference>
<reference evidence="10" key="1">
    <citation type="submission" date="2010-11" db="EMBL/GenBank/DDBJ databases">
        <title>The complete genome of Mahella australiensis DSM 15567.</title>
        <authorList>
            <consortium name="US DOE Joint Genome Institute (JGI-PGF)"/>
            <person name="Lucas S."/>
            <person name="Copeland A."/>
            <person name="Lapidus A."/>
            <person name="Bruce D."/>
            <person name="Goodwin L."/>
            <person name="Pitluck S."/>
            <person name="Kyrpides N."/>
            <person name="Mavromatis K."/>
            <person name="Pagani I."/>
            <person name="Ivanova N."/>
            <person name="Teshima H."/>
            <person name="Brettin T."/>
            <person name="Detter J.C."/>
            <person name="Han C."/>
            <person name="Tapia R."/>
            <person name="Land M."/>
            <person name="Hauser L."/>
            <person name="Markowitz V."/>
            <person name="Cheng J.-F."/>
            <person name="Hugenholtz P."/>
            <person name="Woyke T."/>
            <person name="Wu D."/>
            <person name="Spring S."/>
            <person name="Pukall R."/>
            <person name="Steenblock K."/>
            <person name="Schneider S."/>
            <person name="Klenk H.-P."/>
            <person name="Eisen J.A."/>
        </authorList>
    </citation>
    <scope>NUCLEOTIDE SEQUENCE [LARGE SCALE GENOMIC DNA]</scope>
    <source>
        <strain evidence="10">DSM 15567 / CIP 107919 / 50-1 BON</strain>
    </source>
</reference>
<dbReference type="NCBIfam" id="TIGR00713">
    <property type="entry name" value="hemL"/>
    <property type="match status" value="1"/>
</dbReference>
<dbReference type="InterPro" id="IPR015424">
    <property type="entry name" value="PyrdxlP-dep_Trfase"/>
</dbReference>
<dbReference type="SUPFAM" id="SSF53383">
    <property type="entry name" value="PLP-dependent transferases"/>
    <property type="match status" value="1"/>
</dbReference>
<comment type="catalytic activity">
    <reaction evidence="1 8">
        <text>(S)-4-amino-5-oxopentanoate = 5-aminolevulinate</text>
        <dbReference type="Rhea" id="RHEA:14265"/>
        <dbReference type="ChEBI" id="CHEBI:57501"/>
        <dbReference type="ChEBI" id="CHEBI:356416"/>
        <dbReference type="EC" id="5.4.3.8"/>
    </reaction>
</comment>
<dbReference type="OrthoDB" id="9801052at2"/>
<dbReference type="PANTHER" id="PTHR43713:SF3">
    <property type="entry name" value="GLUTAMATE-1-SEMIALDEHYDE 2,1-AMINOMUTASE 1, CHLOROPLASTIC-RELATED"/>
    <property type="match status" value="1"/>
</dbReference>
<dbReference type="GO" id="GO:0005737">
    <property type="term" value="C:cytoplasm"/>
    <property type="evidence" value="ECO:0007669"/>
    <property type="project" value="UniProtKB-SubCell"/>
</dbReference>
<evidence type="ECO:0000256" key="5">
    <source>
        <dbReference type="ARBA" id="ARBA00022898"/>
    </source>
</evidence>
<dbReference type="UniPathway" id="UPA00251">
    <property type="reaction ID" value="UER00317"/>
</dbReference>
<keyword evidence="6 8" id="KW-0413">Isomerase</keyword>
<dbReference type="NCBIfam" id="NF000818">
    <property type="entry name" value="PRK00062.1"/>
    <property type="match status" value="1"/>
</dbReference>
<dbReference type="Proteomes" id="UP000008457">
    <property type="component" value="Chromosome"/>
</dbReference>
<evidence type="ECO:0000256" key="6">
    <source>
        <dbReference type="ARBA" id="ARBA00023235"/>
    </source>
</evidence>
<evidence type="ECO:0000256" key="2">
    <source>
        <dbReference type="ARBA" id="ARBA00001933"/>
    </source>
</evidence>
<keyword evidence="10" id="KW-1185">Reference proteome</keyword>
<dbReference type="InterPro" id="IPR004639">
    <property type="entry name" value="4pyrrol_synth_GluAld_NH2Trfase"/>
</dbReference>
<dbReference type="Gene3D" id="3.40.640.10">
    <property type="entry name" value="Type I PLP-dependent aspartate aminotransferase-like (Major domain)"/>
    <property type="match status" value="1"/>
</dbReference>
<dbReference type="HOGENOM" id="CLU_016922_1_5_9"/>
<protein>
    <recommendedName>
        <fullName evidence="8">Glutamate-1-semialdehyde 2,1-aminomutase</fullName>
        <shortName evidence="8">GSA</shortName>
        <ecNumber evidence="8">5.4.3.8</ecNumber>
    </recommendedName>
    <alternativeName>
        <fullName evidence="8">Glutamate-1-semialdehyde aminotransferase</fullName>
        <shortName evidence="8">GSA-AT</shortName>
    </alternativeName>
</protein>
<keyword evidence="7 8" id="KW-0627">Porphyrin biosynthesis</keyword>